<keyword evidence="2" id="KW-0808">Transferase</keyword>
<dbReference type="InterPro" id="IPR016181">
    <property type="entry name" value="Acyl_CoA_acyltransferase"/>
</dbReference>
<feature type="domain" description="N-acetyltransferase" evidence="1">
    <location>
        <begin position="10"/>
        <end position="172"/>
    </location>
</feature>
<dbReference type="SUPFAM" id="SSF55729">
    <property type="entry name" value="Acyl-CoA N-acyltransferases (Nat)"/>
    <property type="match status" value="1"/>
</dbReference>
<sequence>MKTSIETSRLLLRPLQPSDDAGMFALDSNPNVHLFLGNQPVKSIEESQNVIAIITKQYVDNGIGRWAVTDKSSGEFLGWAGLKLERNVNGRETFYDFGYRLREEFWGKGYTTEAGKAWIDYGFNEMKLPVINAFVAAGNAASRRVLEKCGLQHTENFLYDDGPECWYEIRRSDQS</sequence>
<accession>A0A7Y8Y298</accession>
<dbReference type="InterPro" id="IPR051531">
    <property type="entry name" value="N-acetyltransferase"/>
</dbReference>
<dbReference type="Gene3D" id="3.40.630.30">
    <property type="match status" value="1"/>
</dbReference>
<evidence type="ECO:0000313" key="2">
    <source>
        <dbReference type="EMBL" id="NYA71092.1"/>
    </source>
</evidence>
<gene>
    <name evidence="2" type="ORF">HZF10_09190</name>
</gene>
<evidence type="ECO:0000313" key="3">
    <source>
        <dbReference type="Proteomes" id="UP000535020"/>
    </source>
</evidence>
<dbReference type="Pfam" id="PF13302">
    <property type="entry name" value="Acetyltransf_3"/>
    <property type="match status" value="1"/>
</dbReference>
<dbReference type="RefSeq" id="WP_176005900.1">
    <property type="nucleotide sequence ID" value="NZ_JABWMI010000010.1"/>
</dbReference>
<dbReference type="PANTHER" id="PTHR43792">
    <property type="entry name" value="GNAT FAMILY, PUTATIVE (AFU_ORTHOLOGUE AFUA_3G00765)-RELATED-RELATED"/>
    <property type="match status" value="1"/>
</dbReference>
<keyword evidence="3" id="KW-1185">Reference proteome</keyword>
<organism evidence="2 3">
    <name type="scientific">Flavobacterium agri</name>
    <dbReference type="NCBI Taxonomy" id="2743471"/>
    <lineage>
        <taxon>Bacteria</taxon>
        <taxon>Pseudomonadati</taxon>
        <taxon>Bacteroidota</taxon>
        <taxon>Flavobacteriia</taxon>
        <taxon>Flavobacteriales</taxon>
        <taxon>Flavobacteriaceae</taxon>
        <taxon>Flavobacterium</taxon>
    </lineage>
</organism>
<dbReference type="GO" id="GO:0016747">
    <property type="term" value="F:acyltransferase activity, transferring groups other than amino-acyl groups"/>
    <property type="evidence" value="ECO:0007669"/>
    <property type="project" value="InterPro"/>
</dbReference>
<reference evidence="2 3" key="1">
    <citation type="submission" date="2020-07" db="EMBL/GenBank/DDBJ databases">
        <authorList>
            <person name="Sun Q."/>
        </authorList>
    </citation>
    <scope>NUCLEOTIDE SEQUENCE [LARGE SCALE GENOMIC DNA]</scope>
    <source>
        <strain evidence="2 3">MAH-1</strain>
    </source>
</reference>
<name>A0A7Y8Y298_9FLAO</name>
<dbReference type="InterPro" id="IPR000182">
    <property type="entry name" value="GNAT_dom"/>
</dbReference>
<proteinExistence type="predicted"/>
<dbReference type="PROSITE" id="PS51186">
    <property type="entry name" value="GNAT"/>
    <property type="match status" value="1"/>
</dbReference>
<dbReference type="AlphaFoldDB" id="A0A7Y8Y298"/>
<protein>
    <submittedName>
        <fullName evidence="2">GNAT family N-acetyltransferase</fullName>
    </submittedName>
</protein>
<dbReference type="EMBL" id="JACBJI010000003">
    <property type="protein sequence ID" value="NYA71092.1"/>
    <property type="molecule type" value="Genomic_DNA"/>
</dbReference>
<dbReference type="PANTHER" id="PTHR43792:SF16">
    <property type="entry name" value="N-ACETYLTRANSFERASE DOMAIN-CONTAINING PROTEIN"/>
    <property type="match status" value="1"/>
</dbReference>
<comment type="caution">
    <text evidence="2">The sequence shown here is derived from an EMBL/GenBank/DDBJ whole genome shotgun (WGS) entry which is preliminary data.</text>
</comment>
<dbReference type="Proteomes" id="UP000535020">
    <property type="component" value="Unassembled WGS sequence"/>
</dbReference>
<evidence type="ECO:0000259" key="1">
    <source>
        <dbReference type="PROSITE" id="PS51186"/>
    </source>
</evidence>